<reference evidence="2" key="1">
    <citation type="submission" date="2013-11" db="EMBL/GenBank/DDBJ databases">
        <title>The Genome Sequence of Phytophthora parasitica CJ02B3.</title>
        <authorList>
            <consortium name="The Broad Institute Genomics Platform"/>
            <person name="Russ C."/>
            <person name="Tyler B."/>
            <person name="Panabieres F."/>
            <person name="Shan W."/>
            <person name="Tripathy S."/>
            <person name="Grunwald N."/>
            <person name="Machado M."/>
            <person name="Johnson C.S."/>
            <person name="Arredondo F."/>
            <person name="Hong C."/>
            <person name="Coffey M."/>
            <person name="Young S.K."/>
            <person name="Zeng Q."/>
            <person name="Gargeya S."/>
            <person name="Fitzgerald M."/>
            <person name="Abouelleil A."/>
            <person name="Alvarado L."/>
            <person name="Chapman S.B."/>
            <person name="Gainer-Dewar J."/>
            <person name="Goldberg J."/>
            <person name="Griggs A."/>
            <person name="Gujja S."/>
            <person name="Hansen M."/>
            <person name="Howarth C."/>
            <person name="Imamovic A."/>
            <person name="Ireland A."/>
            <person name="Larimer J."/>
            <person name="McCowan C."/>
            <person name="Murphy C."/>
            <person name="Pearson M."/>
            <person name="Poon T.W."/>
            <person name="Priest M."/>
            <person name="Roberts A."/>
            <person name="Saif S."/>
            <person name="Shea T."/>
            <person name="Sykes S."/>
            <person name="Wortman J."/>
            <person name="Nusbaum C."/>
            <person name="Birren B."/>
        </authorList>
    </citation>
    <scope>NUCLEOTIDE SEQUENCE [LARGE SCALE GENOMIC DNA]</scope>
    <source>
        <strain evidence="2">CJ02B3</strain>
    </source>
</reference>
<evidence type="ECO:0000313" key="2">
    <source>
        <dbReference type="EMBL" id="ETK84270.1"/>
    </source>
</evidence>
<dbReference type="EMBL" id="KI686853">
    <property type="protein sequence ID" value="ETK84270.1"/>
    <property type="molecule type" value="Genomic_DNA"/>
</dbReference>
<dbReference type="AlphaFoldDB" id="W2GPL3"/>
<proteinExistence type="predicted"/>
<gene>
    <name evidence="2" type="ORF">L915_10753</name>
</gene>
<feature type="region of interest" description="Disordered" evidence="1">
    <location>
        <begin position="1"/>
        <end position="23"/>
    </location>
</feature>
<sequence length="66" mass="7409">HSRTCLYGSHGEGDVSESLEDPPSCGRSPRHCLLARAPSQLHQVLWYDWKNVHREAVVEVRGVQGD</sequence>
<evidence type="ECO:0000256" key="1">
    <source>
        <dbReference type="SAM" id="MobiDB-lite"/>
    </source>
</evidence>
<organism evidence="2">
    <name type="scientific">Phytophthora nicotianae</name>
    <name type="common">Potato buckeye rot agent</name>
    <name type="synonym">Phytophthora parasitica</name>
    <dbReference type="NCBI Taxonomy" id="4792"/>
    <lineage>
        <taxon>Eukaryota</taxon>
        <taxon>Sar</taxon>
        <taxon>Stramenopiles</taxon>
        <taxon>Oomycota</taxon>
        <taxon>Peronosporomycetes</taxon>
        <taxon>Peronosporales</taxon>
        <taxon>Peronosporaceae</taxon>
        <taxon>Phytophthora</taxon>
    </lineage>
</organism>
<name>W2GPL3_PHYNI</name>
<accession>W2GPL3</accession>
<dbReference type="Proteomes" id="UP000053236">
    <property type="component" value="Unassembled WGS sequence"/>
</dbReference>
<protein>
    <submittedName>
        <fullName evidence="2">Uncharacterized protein</fullName>
    </submittedName>
</protein>
<feature type="non-terminal residue" evidence="2">
    <location>
        <position position="66"/>
    </location>
</feature>
<feature type="non-terminal residue" evidence="2">
    <location>
        <position position="1"/>
    </location>
</feature>